<dbReference type="PANTHER" id="PTHR30329">
    <property type="entry name" value="STATOR ELEMENT OF FLAGELLAR MOTOR COMPLEX"/>
    <property type="match status" value="1"/>
</dbReference>
<keyword evidence="2 4" id="KW-0472">Membrane</keyword>
<feature type="transmembrane region" description="Helical" evidence="4">
    <location>
        <begin position="28"/>
        <end position="48"/>
    </location>
</feature>
<name>T0Z7W7_9ZZZZ</name>
<feature type="region of interest" description="Disordered" evidence="3">
    <location>
        <begin position="1"/>
        <end position="23"/>
    </location>
</feature>
<evidence type="ECO:0000256" key="2">
    <source>
        <dbReference type="ARBA" id="ARBA00023136"/>
    </source>
</evidence>
<feature type="domain" description="Motility protein B-like N-terminal" evidence="5">
    <location>
        <begin position="13"/>
        <end position="66"/>
    </location>
</feature>
<keyword evidence="6" id="KW-0282">Flagellum</keyword>
<dbReference type="InterPro" id="IPR050330">
    <property type="entry name" value="Bact_OuterMem_StrucFunc"/>
</dbReference>
<protein>
    <submittedName>
        <fullName evidence="6">Flagellar motor protein MotB</fullName>
    </submittedName>
</protein>
<gene>
    <name evidence="6" type="ORF">B2A_09712</name>
</gene>
<reference evidence="6" key="1">
    <citation type="submission" date="2013-08" db="EMBL/GenBank/DDBJ databases">
        <authorList>
            <person name="Mendez C."/>
            <person name="Richter M."/>
            <person name="Ferrer M."/>
            <person name="Sanchez J."/>
        </authorList>
    </citation>
    <scope>NUCLEOTIDE SEQUENCE</scope>
</reference>
<keyword evidence="6" id="KW-0966">Cell projection</keyword>
<feature type="non-terminal residue" evidence="6">
    <location>
        <position position="153"/>
    </location>
</feature>
<keyword evidence="4" id="KW-0812">Transmembrane</keyword>
<keyword evidence="6" id="KW-0969">Cilium</keyword>
<dbReference type="AlphaFoldDB" id="T0Z7W7"/>
<evidence type="ECO:0000256" key="1">
    <source>
        <dbReference type="ARBA" id="ARBA00004370"/>
    </source>
</evidence>
<feature type="compositionally biased region" description="Polar residues" evidence="3">
    <location>
        <begin position="74"/>
        <end position="86"/>
    </location>
</feature>
<organism evidence="6">
    <name type="scientific">mine drainage metagenome</name>
    <dbReference type="NCBI Taxonomy" id="410659"/>
    <lineage>
        <taxon>unclassified sequences</taxon>
        <taxon>metagenomes</taxon>
        <taxon>ecological metagenomes</taxon>
    </lineage>
</organism>
<reference evidence="6" key="2">
    <citation type="journal article" date="2014" name="ISME J.">
        <title>Microbial stratification in low pH oxic and suboxic macroscopic growths along an acid mine drainage.</title>
        <authorList>
            <person name="Mendez-Garcia C."/>
            <person name="Mesa V."/>
            <person name="Sprenger R.R."/>
            <person name="Richter M."/>
            <person name="Diez M.S."/>
            <person name="Solano J."/>
            <person name="Bargiela R."/>
            <person name="Golyshina O.V."/>
            <person name="Manteca A."/>
            <person name="Ramos J.L."/>
            <person name="Gallego J.R."/>
            <person name="Llorente I."/>
            <person name="Martins Dos Santos V.A."/>
            <person name="Jensen O.N."/>
            <person name="Pelaez A.I."/>
            <person name="Sanchez J."/>
            <person name="Ferrer M."/>
        </authorList>
    </citation>
    <scope>NUCLEOTIDE SEQUENCE</scope>
</reference>
<comment type="caution">
    <text evidence="6">The sequence shown here is derived from an EMBL/GenBank/DDBJ whole genome shotgun (WGS) entry which is preliminary data.</text>
</comment>
<dbReference type="EMBL" id="AUZZ01007021">
    <property type="protein sequence ID" value="EQD44091.1"/>
    <property type="molecule type" value="Genomic_DNA"/>
</dbReference>
<sequence>MNGTASNRRIKHSHGDGEHQESGQERWLLTYADMITLLLVLFIVLYAISTIDQAKYQEFKQSVTRALLSQVPHGTTNLNQNSTAKSTNENTQANQQTNQLVQIEQKLASALNAKGLLGDVTFTINSSGLVEGLVADSTFFGSDLADLTPQGKE</sequence>
<dbReference type="Pfam" id="PF13677">
    <property type="entry name" value="MotB_plug"/>
    <property type="match status" value="1"/>
</dbReference>
<keyword evidence="4" id="KW-1133">Transmembrane helix</keyword>
<evidence type="ECO:0000256" key="4">
    <source>
        <dbReference type="SAM" id="Phobius"/>
    </source>
</evidence>
<dbReference type="InterPro" id="IPR025713">
    <property type="entry name" value="MotB-like_N_dom"/>
</dbReference>
<dbReference type="GO" id="GO:0016020">
    <property type="term" value="C:membrane"/>
    <property type="evidence" value="ECO:0007669"/>
    <property type="project" value="UniProtKB-SubCell"/>
</dbReference>
<accession>T0Z7W7</accession>
<dbReference type="PANTHER" id="PTHR30329:SF21">
    <property type="entry name" value="LIPOPROTEIN YIAD-RELATED"/>
    <property type="match status" value="1"/>
</dbReference>
<evidence type="ECO:0000256" key="3">
    <source>
        <dbReference type="SAM" id="MobiDB-lite"/>
    </source>
</evidence>
<proteinExistence type="predicted"/>
<comment type="subcellular location">
    <subcellularLocation>
        <location evidence="1">Membrane</location>
    </subcellularLocation>
</comment>
<feature type="region of interest" description="Disordered" evidence="3">
    <location>
        <begin position="74"/>
        <end position="95"/>
    </location>
</feature>
<evidence type="ECO:0000259" key="5">
    <source>
        <dbReference type="Pfam" id="PF13677"/>
    </source>
</evidence>
<evidence type="ECO:0000313" key="6">
    <source>
        <dbReference type="EMBL" id="EQD44091.1"/>
    </source>
</evidence>
<feature type="compositionally biased region" description="Basic and acidic residues" evidence="3">
    <location>
        <begin position="13"/>
        <end position="23"/>
    </location>
</feature>